<gene>
    <name evidence="1" type="ORF">DWX93_00440</name>
</gene>
<name>A0A395V9C0_9FIRM</name>
<dbReference type="EMBL" id="QRVL01000001">
    <property type="protein sequence ID" value="RGS41847.1"/>
    <property type="molecule type" value="Genomic_DNA"/>
</dbReference>
<organism evidence="1 2">
    <name type="scientific">Roseburia hominis</name>
    <dbReference type="NCBI Taxonomy" id="301301"/>
    <lineage>
        <taxon>Bacteria</taxon>
        <taxon>Bacillati</taxon>
        <taxon>Bacillota</taxon>
        <taxon>Clostridia</taxon>
        <taxon>Lachnospirales</taxon>
        <taxon>Lachnospiraceae</taxon>
        <taxon>Roseburia</taxon>
    </lineage>
</organism>
<proteinExistence type="predicted"/>
<dbReference type="RefSeq" id="WP_118096099.1">
    <property type="nucleotide sequence ID" value="NZ_QRVL01000001.1"/>
</dbReference>
<evidence type="ECO:0000313" key="1">
    <source>
        <dbReference type="EMBL" id="RGS41847.1"/>
    </source>
</evidence>
<reference evidence="1 2" key="1">
    <citation type="submission" date="2018-08" db="EMBL/GenBank/DDBJ databases">
        <title>A genome reference for cultivated species of the human gut microbiota.</title>
        <authorList>
            <person name="Zou Y."/>
            <person name="Xue W."/>
            <person name="Luo G."/>
        </authorList>
    </citation>
    <scope>NUCLEOTIDE SEQUENCE [LARGE SCALE GENOMIC DNA]</scope>
    <source>
        <strain evidence="1 2">AF22-12AC</strain>
    </source>
</reference>
<dbReference type="InterPro" id="IPR008792">
    <property type="entry name" value="PQQD"/>
</dbReference>
<protein>
    <submittedName>
        <fullName evidence="1">PqqD family protein</fullName>
    </submittedName>
</protein>
<sequence length="380" mass="42523">MKLNDRYIKATLAGIPYLLPYGQLIADPAPATRLNDSGALLWDGILEGDSREELLALLADRYHATEREHAALAEDVDQYLHSLCRMGILLADTPESRGDDTPPLFYRIGPLVFSYRGPSLLYDRFFSAFSCEEEDFDQEVLILTGKPASIPYGAVLIHTEELTICDSGSSYCFFFAAPWGIREMHVKKDGSRAVLYRMPDPDDMHLEDLFHALRFAFLILTQQKELYVLHSASFLYRGRAFLVSGSSGTGKSTHSALWHDLYQTPLLNGDLNLLGIRNSIPYAYGLPWCGTSGICTPKDYPLGGIIFLKQAAIDQVQSLQPDEKVLHILQRMISPAWTKELLLRNLHFSEALAPLIFSCRLYCTKEPSAARTLKAAIDAL</sequence>
<evidence type="ECO:0000313" key="2">
    <source>
        <dbReference type="Proteomes" id="UP000266172"/>
    </source>
</evidence>
<dbReference type="Pfam" id="PF05402">
    <property type="entry name" value="PqqD"/>
    <property type="match status" value="1"/>
</dbReference>
<accession>A0A395V9C0</accession>
<dbReference type="SUPFAM" id="SSF53795">
    <property type="entry name" value="PEP carboxykinase-like"/>
    <property type="match status" value="1"/>
</dbReference>
<comment type="caution">
    <text evidence="1">The sequence shown here is derived from an EMBL/GenBank/DDBJ whole genome shotgun (WGS) entry which is preliminary data.</text>
</comment>
<dbReference type="AlphaFoldDB" id="A0A395V9C0"/>
<dbReference type="Proteomes" id="UP000266172">
    <property type="component" value="Unassembled WGS sequence"/>
</dbReference>